<keyword evidence="3" id="KW-0732">Signal</keyword>
<evidence type="ECO:0000256" key="1">
    <source>
        <dbReference type="ARBA" id="ARBA00010926"/>
    </source>
</evidence>
<feature type="signal peptide" evidence="3">
    <location>
        <begin position="1"/>
        <end position="15"/>
    </location>
</feature>
<dbReference type="GO" id="GO:0005737">
    <property type="term" value="C:cytoplasm"/>
    <property type="evidence" value="ECO:0007669"/>
    <property type="project" value="TreeGrafter"/>
</dbReference>
<dbReference type="InterPro" id="IPR032640">
    <property type="entry name" value="AMPK1_CBM"/>
</dbReference>
<organism evidence="5 6">
    <name type="scientific">Kipferlia bialata</name>
    <dbReference type="NCBI Taxonomy" id="797122"/>
    <lineage>
        <taxon>Eukaryota</taxon>
        <taxon>Metamonada</taxon>
        <taxon>Carpediemonas-like organisms</taxon>
        <taxon>Kipferlia</taxon>
    </lineage>
</organism>
<dbReference type="PANTHER" id="PTHR10343">
    <property type="entry name" value="5'-AMP-ACTIVATED PROTEIN KINASE , BETA SUBUNIT"/>
    <property type="match status" value="1"/>
</dbReference>
<feature type="region of interest" description="Disordered" evidence="2">
    <location>
        <begin position="1342"/>
        <end position="1362"/>
    </location>
</feature>
<comment type="similarity">
    <text evidence="1">Belongs to the 5'-AMP-activated protein kinase beta subunit family.</text>
</comment>
<evidence type="ECO:0000256" key="3">
    <source>
        <dbReference type="SAM" id="SignalP"/>
    </source>
</evidence>
<dbReference type="CDD" id="cd02859">
    <property type="entry name" value="E_set_AMPKbeta_like_N"/>
    <property type="match status" value="1"/>
</dbReference>
<feature type="compositionally biased region" description="Basic residues" evidence="2">
    <location>
        <begin position="123"/>
        <end position="136"/>
    </location>
</feature>
<keyword evidence="6" id="KW-1185">Reference proteome</keyword>
<dbReference type="OrthoDB" id="531008at2759"/>
<evidence type="ECO:0000256" key="2">
    <source>
        <dbReference type="SAM" id="MobiDB-lite"/>
    </source>
</evidence>
<dbReference type="PANTHER" id="PTHR10343:SF84">
    <property type="entry name" value="5'-AMP-ACTIVATED PROTEIN KINASE SUBUNIT BETA-1"/>
    <property type="match status" value="1"/>
</dbReference>
<dbReference type="InterPro" id="IPR014756">
    <property type="entry name" value="Ig_E-set"/>
</dbReference>
<dbReference type="GO" id="GO:0031588">
    <property type="term" value="C:nucleotide-activated protein kinase complex"/>
    <property type="evidence" value="ECO:0007669"/>
    <property type="project" value="TreeGrafter"/>
</dbReference>
<comment type="caution">
    <text evidence="5">The sequence shown here is derived from an EMBL/GenBank/DDBJ whole genome shotgun (WGS) entry which is preliminary data.</text>
</comment>
<feature type="region of interest" description="Disordered" evidence="2">
    <location>
        <begin position="112"/>
        <end position="146"/>
    </location>
</feature>
<gene>
    <name evidence="5" type="ORF">KIPB_002352</name>
</gene>
<evidence type="ECO:0000313" key="5">
    <source>
        <dbReference type="EMBL" id="GIQ81399.1"/>
    </source>
</evidence>
<feature type="region of interest" description="Disordered" evidence="2">
    <location>
        <begin position="831"/>
        <end position="860"/>
    </location>
</feature>
<dbReference type="GO" id="GO:0005634">
    <property type="term" value="C:nucleus"/>
    <property type="evidence" value="ECO:0007669"/>
    <property type="project" value="TreeGrafter"/>
</dbReference>
<feature type="region of interest" description="Disordered" evidence="2">
    <location>
        <begin position="312"/>
        <end position="347"/>
    </location>
</feature>
<dbReference type="SUPFAM" id="SSF81296">
    <property type="entry name" value="E set domains"/>
    <property type="match status" value="1"/>
</dbReference>
<feature type="domain" description="AMP-activated protein kinase glycogen-binding" evidence="4">
    <location>
        <begin position="355"/>
        <end position="437"/>
    </location>
</feature>
<sequence length="1362" mass="147574">MYMWTTLFIVGNAHGLAPTPVRGNTLPYVNISGTGLTNTQITGRVSKVQGPINAVVIYKVVPIKKFYAKFKGVMSAILAAPGLVKEQIPVMLYDVPGNMNLGRMINEWQGASGKSKAAPKAASKAKAKPTPKKAKPVPKPVQKNPDYHHLAAAPGDKLMAEIRQYLTDGTVSEDATPGTTLIVTRNVAALPESCKAFSRRSGPFCHLTIPPGIFTDRGHQFGTELYKAVTKLDCNAVVFKGGLTHDELNNNHVLRNLAGAVMNGVMRGVNGVRGIWKLPVELYWPSKSEADTKRYLYYFERACDNAVKIHREDKQRAERERAEKERQDREREKKERRLQEEKENEEKLVATLPDPTTIQWTHGGEDVRLAGGFNQWSPEGLAMEREEGGYNWSVSVPLPPGRHLYKYIVDTVWRHAPDQLTVTDDDGNVNNYVDVQAGQPVSERQVLAETIDSIVIVLLGATYHFPQTEAEDIACKIVDMAFDLPISELRALSSDSGLIVQHIEAGLRELHITPPSANQDTTPKARVETDGAFSLFGGQSVCVSRGDAQYALVQLMHCKTPPSCTSVLVVRDVGQISIEQDSSLRVRSGNALDLLDADPASGPKCHIAYISGGELTKDNLCRYSRALEDVSVLVAPMTVQTRIARVLSRARLDNFQLVLTGDDARLADPTEVSGALSAWLSALPIKYVSGALSAWLSALHLAEGATQAEVDMPLPAQSHITLPEEPVLIHGLPAVPFIIDDPTDIDPEELCTDVQSITDSLPRERVSGFEVVSHTSTTALTDALNTGKAVLVEQGDNPGTIAKCLYQRYQESKGFGSATVVFLGGRQNAKAPAGKVTRSERGGRVSRGGRPLPNGQGPAPAFRQVVEEFTRESGMPVRDLHHSPGPLLLGDPSVKPGKDFRTQPQDVTVVVLELEAFQDMSTKKLNSMLYHMREIVHTGQPVQMVLIGPEHPRERTARSQLYKKIVVPVFKPCASLSKLLNAKYLPRKRHIERCLELLGNRALDGDFLDDFMEALMDTDKVVSCGSAVTENTLYSLIMSLADPATEVTPDHPPVLVVACNSDIHTIVHALSSACCVVGLALSRAIPGTTVKRHADIMVCDINDIDTCLREGVFATDALEEIVCIGKYATQLWESLSDEVAQALDVNSPRVLTHSGKNVSVQQAPRGYSEPRREDSTPKVEQRSVTAAVATPAKETDEGVVAKTPSAPLPVPAALPLSETVAVLASLPPPSALPLPVQTEPLPLPISATEVSASTPIRDYVPTPLVIAPVGVPDTLPTSIPLPGVSEVKTAAEVVVDPEATEDVSDVANTAALSTITDTETEVKVETETAVEVPHIASTLNTVSETKEEVETKTATLSQEEVE</sequence>
<feature type="compositionally biased region" description="Basic and acidic residues" evidence="2">
    <location>
        <begin position="1168"/>
        <end position="1181"/>
    </location>
</feature>
<protein>
    <recommendedName>
        <fullName evidence="4">AMP-activated protein kinase glycogen-binding domain-containing protein</fullName>
    </recommendedName>
</protein>
<evidence type="ECO:0000313" key="6">
    <source>
        <dbReference type="Proteomes" id="UP000265618"/>
    </source>
</evidence>
<feature type="region of interest" description="Disordered" evidence="2">
    <location>
        <begin position="1155"/>
        <end position="1181"/>
    </location>
</feature>
<accession>A0A9K3CQH4</accession>
<dbReference type="Proteomes" id="UP000265618">
    <property type="component" value="Unassembled WGS sequence"/>
</dbReference>
<feature type="chain" id="PRO_5039888788" description="AMP-activated protein kinase glycogen-binding domain-containing protein" evidence="3">
    <location>
        <begin position="16"/>
        <end position="1362"/>
    </location>
</feature>
<dbReference type="EMBL" id="BDIP01000382">
    <property type="protein sequence ID" value="GIQ81399.1"/>
    <property type="molecule type" value="Genomic_DNA"/>
</dbReference>
<dbReference type="InterPro" id="IPR050827">
    <property type="entry name" value="CRP1_MDG1_kinase"/>
</dbReference>
<feature type="compositionally biased region" description="Low complexity" evidence="2">
    <location>
        <begin position="112"/>
        <end position="122"/>
    </location>
</feature>
<dbReference type="GO" id="GO:0007165">
    <property type="term" value="P:signal transduction"/>
    <property type="evidence" value="ECO:0007669"/>
    <property type="project" value="TreeGrafter"/>
</dbReference>
<dbReference type="Gene3D" id="2.60.40.10">
    <property type="entry name" value="Immunoglobulins"/>
    <property type="match status" value="1"/>
</dbReference>
<name>A0A9K3CQH4_9EUKA</name>
<dbReference type="GO" id="GO:0019901">
    <property type="term" value="F:protein kinase binding"/>
    <property type="evidence" value="ECO:0007669"/>
    <property type="project" value="TreeGrafter"/>
</dbReference>
<proteinExistence type="inferred from homology"/>
<reference evidence="5 6" key="1">
    <citation type="journal article" date="2018" name="PLoS ONE">
        <title>The draft genome of Kipferlia bialata reveals reductive genome evolution in fornicate parasites.</title>
        <authorList>
            <person name="Tanifuji G."/>
            <person name="Takabayashi S."/>
            <person name="Kume K."/>
            <person name="Takagi M."/>
            <person name="Nakayama T."/>
            <person name="Kamikawa R."/>
            <person name="Inagaki Y."/>
            <person name="Hashimoto T."/>
        </authorList>
    </citation>
    <scope>NUCLEOTIDE SEQUENCE [LARGE SCALE GENOMIC DNA]</scope>
    <source>
        <strain evidence="5">NY0173</strain>
    </source>
</reference>
<evidence type="ECO:0000259" key="4">
    <source>
        <dbReference type="Pfam" id="PF16561"/>
    </source>
</evidence>
<dbReference type="Pfam" id="PF16561">
    <property type="entry name" value="AMPK1_CBM"/>
    <property type="match status" value="1"/>
</dbReference>
<dbReference type="InterPro" id="IPR013783">
    <property type="entry name" value="Ig-like_fold"/>
</dbReference>